<feature type="transmembrane region" description="Helical" evidence="6">
    <location>
        <begin position="98"/>
        <end position="120"/>
    </location>
</feature>
<evidence type="ECO:0000313" key="8">
    <source>
        <dbReference type="EMBL" id="KEZ79110.1"/>
    </source>
</evidence>
<dbReference type="RefSeq" id="WP_037332594.1">
    <property type="nucleotide sequence ID" value="NZ_APNK01000001.1"/>
</dbReference>
<evidence type="ECO:0000259" key="7">
    <source>
        <dbReference type="PROSITE" id="PS51379"/>
    </source>
</evidence>
<keyword evidence="6" id="KW-0812">Transmembrane</keyword>
<feature type="transmembrane region" description="Helical" evidence="6">
    <location>
        <begin position="141"/>
        <end position="160"/>
    </location>
</feature>
<dbReference type="GO" id="GO:0051539">
    <property type="term" value="F:4 iron, 4 sulfur cluster binding"/>
    <property type="evidence" value="ECO:0007669"/>
    <property type="project" value="UniProtKB-KW"/>
</dbReference>
<feature type="transmembrane region" description="Helical" evidence="6">
    <location>
        <begin position="6"/>
        <end position="24"/>
    </location>
</feature>
<accession>A0A084IQX6</accession>
<dbReference type="Gene3D" id="1.10.1060.10">
    <property type="entry name" value="Alpha-helical ferredoxin"/>
    <property type="match status" value="1"/>
</dbReference>
<dbReference type="InterPro" id="IPR004017">
    <property type="entry name" value="Cys_rich_dom"/>
</dbReference>
<keyword evidence="2" id="KW-0479">Metal-binding</keyword>
<dbReference type="InterPro" id="IPR017900">
    <property type="entry name" value="4Fe4S_Fe_S_CS"/>
</dbReference>
<keyword evidence="6" id="KW-0472">Membrane</keyword>
<evidence type="ECO:0000256" key="6">
    <source>
        <dbReference type="SAM" id="Phobius"/>
    </source>
</evidence>
<reference evidence="8 9" key="1">
    <citation type="submission" date="2013-03" db="EMBL/GenBank/DDBJ databases">
        <title>Salinisphaera hydrothermalis C41B8 Genome Sequencing.</title>
        <authorList>
            <person name="Li C."/>
            <person name="Lai Q."/>
            <person name="Shao Z."/>
        </authorList>
    </citation>
    <scope>NUCLEOTIDE SEQUENCE [LARGE SCALE GENOMIC DNA]</scope>
    <source>
        <strain evidence="8 9">C41B8</strain>
    </source>
</reference>
<evidence type="ECO:0000256" key="1">
    <source>
        <dbReference type="ARBA" id="ARBA00022485"/>
    </source>
</evidence>
<dbReference type="PANTHER" id="PTHR43255">
    <property type="entry name" value="IRON-SULFUR-BINDING OXIDOREDUCTASE FADF-RELATED-RELATED"/>
    <property type="match status" value="1"/>
</dbReference>
<keyword evidence="1" id="KW-0004">4Fe-4S</keyword>
<evidence type="ECO:0000256" key="3">
    <source>
        <dbReference type="ARBA" id="ARBA00023002"/>
    </source>
</evidence>
<dbReference type="PROSITE" id="PS51379">
    <property type="entry name" value="4FE4S_FER_2"/>
    <property type="match status" value="1"/>
</dbReference>
<dbReference type="Pfam" id="PF02754">
    <property type="entry name" value="CCG"/>
    <property type="match status" value="2"/>
</dbReference>
<dbReference type="InterPro" id="IPR051460">
    <property type="entry name" value="HdrC_iron-sulfur_subunit"/>
</dbReference>
<dbReference type="EMBL" id="APNK01000001">
    <property type="protein sequence ID" value="KEZ79110.1"/>
    <property type="molecule type" value="Genomic_DNA"/>
</dbReference>
<evidence type="ECO:0000256" key="4">
    <source>
        <dbReference type="ARBA" id="ARBA00023004"/>
    </source>
</evidence>
<dbReference type="PROSITE" id="PS00198">
    <property type="entry name" value="4FE4S_FER_1"/>
    <property type="match status" value="2"/>
</dbReference>
<dbReference type="PATRIC" id="fig|1304275.5.peg.28"/>
<name>A0A084IQX6_SALHC</name>
<protein>
    <recommendedName>
        <fullName evidence="7">4Fe-4S ferredoxin-type domain-containing protein</fullName>
    </recommendedName>
</protein>
<dbReference type="InterPro" id="IPR021872">
    <property type="entry name" value="Csal_0991-like_N"/>
</dbReference>
<keyword evidence="6" id="KW-1133">Transmembrane helix</keyword>
<keyword evidence="3" id="KW-0560">Oxidoreductase</keyword>
<dbReference type="Proteomes" id="UP000028302">
    <property type="component" value="Unassembled WGS sequence"/>
</dbReference>
<comment type="caution">
    <text evidence="8">The sequence shown here is derived from an EMBL/GenBank/DDBJ whole genome shotgun (WGS) entry which is preliminary data.</text>
</comment>
<dbReference type="SUPFAM" id="SSF46548">
    <property type="entry name" value="alpha-helical ferredoxin"/>
    <property type="match status" value="1"/>
</dbReference>
<dbReference type="InterPro" id="IPR017896">
    <property type="entry name" value="4Fe4S_Fe-S-bd"/>
</dbReference>
<dbReference type="eggNOG" id="COG0247">
    <property type="taxonomic scope" value="Bacteria"/>
</dbReference>
<dbReference type="AlphaFoldDB" id="A0A084IQX6"/>
<organism evidence="8 9">
    <name type="scientific">Salinisphaera hydrothermalis (strain C41B8)</name>
    <dbReference type="NCBI Taxonomy" id="1304275"/>
    <lineage>
        <taxon>Bacteria</taxon>
        <taxon>Pseudomonadati</taxon>
        <taxon>Pseudomonadota</taxon>
        <taxon>Gammaproteobacteria</taxon>
        <taxon>Salinisphaerales</taxon>
        <taxon>Salinisphaeraceae</taxon>
        <taxon>Salinisphaera</taxon>
    </lineage>
</organism>
<evidence type="ECO:0000256" key="5">
    <source>
        <dbReference type="ARBA" id="ARBA00023014"/>
    </source>
</evidence>
<feature type="domain" description="4Fe-4S ferredoxin-type" evidence="7">
    <location>
        <begin position="244"/>
        <end position="275"/>
    </location>
</feature>
<gene>
    <name evidence="8" type="ORF">C41B8_00135</name>
</gene>
<dbReference type="GO" id="GO:0016491">
    <property type="term" value="F:oxidoreductase activity"/>
    <property type="evidence" value="ECO:0007669"/>
    <property type="project" value="UniProtKB-KW"/>
</dbReference>
<evidence type="ECO:0000256" key="2">
    <source>
        <dbReference type="ARBA" id="ARBA00022723"/>
    </source>
</evidence>
<dbReference type="PANTHER" id="PTHR43255:SF1">
    <property type="entry name" value="IRON-SULFUR-BINDING OXIDOREDUCTASE FADF-RELATED"/>
    <property type="match status" value="1"/>
</dbReference>
<dbReference type="GO" id="GO:0046872">
    <property type="term" value="F:metal ion binding"/>
    <property type="evidence" value="ECO:0007669"/>
    <property type="project" value="UniProtKB-KW"/>
</dbReference>
<dbReference type="Pfam" id="PF11982">
    <property type="entry name" value="DUF3483"/>
    <property type="match status" value="1"/>
</dbReference>
<dbReference type="Pfam" id="PF13237">
    <property type="entry name" value="Fer4_10"/>
    <property type="match status" value="1"/>
</dbReference>
<dbReference type="STRING" id="1304275.C41B8_00135"/>
<dbReference type="GO" id="GO:0005886">
    <property type="term" value="C:plasma membrane"/>
    <property type="evidence" value="ECO:0007669"/>
    <property type="project" value="TreeGrafter"/>
</dbReference>
<dbReference type="InterPro" id="IPR009051">
    <property type="entry name" value="Helical_ferredxn"/>
</dbReference>
<proteinExistence type="predicted"/>
<evidence type="ECO:0000313" key="9">
    <source>
        <dbReference type="Proteomes" id="UP000028302"/>
    </source>
</evidence>
<keyword evidence="5" id="KW-0411">Iron-sulfur</keyword>
<dbReference type="OrthoDB" id="9794954at2"/>
<feature type="transmembrane region" description="Helical" evidence="6">
    <location>
        <begin position="72"/>
        <end position="92"/>
    </location>
</feature>
<keyword evidence="4" id="KW-0408">Iron</keyword>
<keyword evidence="9" id="KW-1185">Reference proteome</keyword>
<sequence>MADLPGWMVLAGLAGLGAGVAWRASRWSAGRAAPIRWSGLAQVPRRYLVDVHHVVSRSPLTTDRRDDTGERVARMHVLTAGGFVAATLFVLLRHLFGIGGWVTAWLILASLAAMAVGTTIEWQRRRPSRPARLSGGGFDRLPWSLAAFVVFFGVASLPAAGITPPIAWASPLAWPLIAIGVWACAELYVGMALGPMKHAVNGVLHLAFHPRPARFEPGARDTALAPANLEADKIGVETVADFDWNRLLGFDACVQCGRCEAACPAFEAGLPLNPKALIQDLVVTQVGPGATGAYRGNGHPDRDNRPHGRGQALIDAEAGIHPDTLWACTTCRACVAECPMMIEHVDAVIDMRRFQTLEAGATPSKGAATLDALREADNMSGKPAAARADWAVDLKIPLLAERGRCDVLLWMGEGAFERRNQRTLRSLVQLLRKAGVDFAILGAEEADCGDLARRLGDDATFQRLARANIATLDRYEFNEIVTADPHVLQAIGREYPALGGHYKVRHHTTYLSRLVVEGRLPAAAGEAMALTYHDPCYLGRYNGETEAPRRLLEHIGQSVTEMHKSGERSSCCGSGGGLAVTDIPGRRRIADVRMEHVAATGAETVAVACPHCATMLEGVVAPRADVVDIAELLADAVAAAEPSEEAWRESA</sequence>